<gene>
    <name evidence="1" type="ORF">EYF80_018181</name>
</gene>
<sequence>MKVKELVVAHEHRLNGEVQGSDRHAEKLPDALQGLSISCHGIDPEGNADLNRSTGIKAECNTDVEEVGSRSQLRTYGGACEVSGGRGSYLLAVSERQDEGLAQGVQVGLRLPQVCQSIIKSHPRWVRPLLLRARLASSLPALLAQLAQGFGGSLYHLRPRLGAQLETR</sequence>
<dbReference type="Proteomes" id="UP000314294">
    <property type="component" value="Unassembled WGS sequence"/>
</dbReference>
<dbReference type="AlphaFoldDB" id="A0A4Z2I0T3"/>
<evidence type="ECO:0000313" key="2">
    <source>
        <dbReference type="Proteomes" id="UP000314294"/>
    </source>
</evidence>
<keyword evidence="2" id="KW-1185">Reference proteome</keyword>
<accession>A0A4Z2I0T3</accession>
<organism evidence="1 2">
    <name type="scientific">Liparis tanakae</name>
    <name type="common">Tanaka's snailfish</name>
    <dbReference type="NCBI Taxonomy" id="230148"/>
    <lineage>
        <taxon>Eukaryota</taxon>
        <taxon>Metazoa</taxon>
        <taxon>Chordata</taxon>
        <taxon>Craniata</taxon>
        <taxon>Vertebrata</taxon>
        <taxon>Euteleostomi</taxon>
        <taxon>Actinopterygii</taxon>
        <taxon>Neopterygii</taxon>
        <taxon>Teleostei</taxon>
        <taxon>Neoteleostei</taxon>
        <taxon>Acanthomorphata</taxon>
        <taxon>Eupercaria</taxon>
        <taxon>Perciformes</taxon>
        <taxon>Cottioidei</taxon>
        <taxon>Cottales</taxon>
        <taxon>Liparidae</taxon>
        <taxon>Liparis</taxon>
    </lineage>
</organism>
<reference evidence="1 2" key="1">
    <citation type="submission" date="2019-03" db="EMBL/GenBank/DDBJ databases">
        <title>First draft genome of Liparis tanakae, snailfish: a comprehensive survey of snailfish specific genes.</title>
        <authorList>
            <person name="Kim W."/>
            <person name="Song I."/>
            <person name="Jeong J.-H."/>
            <person name="Kim D."/>
            <person name="Kim S."/>
            <person name="Ryu S."/>
            <person name="Song J.Y."/>
            <person name="Lee S.K."/>
        </authorList>
    </citation>
    <scope>NUCLEOTIDE SEQUENCE [LARGE SCALE GENOMIC DNA]</scope>
    <source>
        <tissue evidence="1">Muscle</tissue>
    </source>
</reference>
<proteinExistence type="predicted"/>
<dbReference type="EMBL" id="SRLO01000147">
    <property type="protein sequence ID" value="TNN71656.1"/>
    <property type="molecule type" value="Genomic_DNA"/>
</dbReference>
<protein>
    <submittedName>
        <fullName evidence="1">Uncharacterized protein</fullName>
    </submittedName>
</protein>
<comment type="caution">
    <text evidence="1">The sequence shown here is derived from an EMBL/GenBank/DDBJ whole genome shotgun (WGS) entry which is preliminary data.</text>
</comment>
<evidence type="ECO:0000313" key="1">
    <source>
        <dbReference type="EMBL" id="TNN71656.1"/>
    </source>
</evidence>
<name>A0A4Z2I0T3_9TELE</name>